<dbReference type="OrthoDB" id="1060944at2759"/>
<reference evidence="4 5" key="1">
    <citation type="journal article" date="2018" name="PLoS ONE">
        <title>The draft genome of Kipferlia bialata reveals reductive genome evolution in fornicate parasites.</title>
        <authorList>
            <person name="Tanifuji G."/>
            <person name="Takabayashi S."/>
            <person name="Kume K."/>
            <person name="Takagi M."/>
            <person name="Nakayama T."/>
            <person name="Kamikawa R."/>
            <person name="Inagaki Y."/>
            <person name="Hashimoto T."/>
        </authorList>
    </citation>
    <scope>NUCLEOTIDE SEQUENCE [LARGE SCALE GENOMIC DNA]</scope>
    <source>
        <strain evidence="4">NY0173</strain>
    </source>
</reference>
<protein>
    <submittedName>
        <fullName evidence="4">Uncharacterized protein</fullName>
    </submittedName>
</protein>
<evidence type="ECO:0000313" key="4">
    <source>
        <dbReference type="EMBL" id="GIQ80183.1"/>
    </source>
</evidence>
<proteinExistence type="predicted"/>
<organism evidence="4 5">
    <name type="scientific">Kipferlia bialata</name>
    <dbReference type="NCBI Taxonomy" id="797122"/>
    <lineage>
        <taxon>Eukaryota</taxon>
        <taxon>Metamonada</taxon>
        <taxon>Carpediemonas-like organisms</taxon>
        <taxon>Kipferlia</taxon>
    </lineage>
</organism>
<dbReference type="NCBIfam" id="NF040591">
    <property type="entry name" value="choice_anch_O"/>
    <property type="match status" value="2"/>
</dbReference>
<feature type="region of interest" description="Disordered" evidence="2">
    <location>
        <begin position="1795"/>
        <end position="1843"/>
    </location>
</feature>
<dbReference type="PANTHER" id="PTHR48059:SF12">
    <property type="entry name" value="POLYGALACTURONASE INHIBITOR 1-LIKE"/>
    <property type="match status" value="1"/>
</dbReference>
<dbReference type="Gene3D" id="3.80.10.10">
    <property type="entry name" value="Ribonuclease Inhibitor"/>
    <property type="match status" value="1"/>
</dbReference>
<dbReference type="Proteomes" id="UP000265618">
    <property type="component" value="Unassembled WGS sequence"/>
</dbReference>
<evidence type="ECO:0000313" key="5">
    <source>
        <dbReference type="Proteomes" id="UP000265618"/>
    </source>
</evidence>
<feature type="region of interest" description="Disordered" evidence="2">
    <location>
        <begin position="1984"/>
        <end position="2031"/>
    </location>
</feature>
<sequence>MSLRVLALLLAALLLCVGVASAEDVCLGITDRDVLERLYFATGGPSWVGGSGWMTDADHCNWQGVYCTEYGSVMGLWMGDFGMSGRLPAEIGCLPSMEFLSFENNNLVTAFIPEMCQNTNLHHINMNNAEVVGPLPECIGYMPNLLTLHLSNNYLNAPLPESLGNAGSPLESFRANCSYLQGDLPLGLTDGTVTDVQVRCNDALTCPDTSSFLLCSLAGCDSECFDRDTQGCQPVTTVTGCGPYYLEVTPCEYFGIAGSVYDTSDPITPLEGVLVTGYPPWDLTPLESTLSNADGTYSLDLTGYAGDFSYIRVEFEKEWHVGVTETVPVPMCGEAELDASLMSLHCDSTLCVTVLNDCEEAIPDATVSVMVSTDTGIETETVVTDDTGVACFEVADIIPPFYVTVSACADEYAPLTVVFPLNCGDNTATLYLECTDSPTLAVDVYTAEPFAGVASGATVTWTAVDGDYTGSEVTDLSGEALFSDLPAEVLGRTVTLSVAGVEGYPEYSDGMAYTVPCCGPAVVTQTLPCPLQSLCISVSEGCGEAEVASIGGQTVTVSDMYGAVLGTVLTDSVGATCLNILPDTVSTPITDVVVSLTYDGEEYSQSVYMGCGETHTCIEVDCIRLVSVTVTNEIDVPLSNVEVSIYPVPSEDMAEGVDLSTDEWGEVVPVVTTYTDDAGRVGVDGLPAGTYHLSATPDHTSVYDGVYGIEFTLDMCEIEYVEVILPCKVPASLSATFLNVFGTLVDGVEVHTMINGVSYEGISENGVYNETNMNIGDAVLVYSHPLYQHRARAGDHVCGPNTLSVDLVCKVKRSLTVNLVIDKPFCNCGPIVDAKIMWEDLEGNTAIAFTDSTGVASFEELPDPDTHYTVSVVHVPGMYGDYAMLPFTDMQTLGPCEQRELDFQLDCYKQMVCVHVSGPAKDVEIEFYDASSNALDPLGSMMSPLSRKGHACFELYPLIKETIIDTGSGGGDGLGGGDGDGSGGQGSGCGCGSDTDTSETVPAGTPDIGLQGATSDTECECEEECVPPAPGTLIEYVTMKYTVNEVDYETTVSLLCGVNHVTLHAAGHRRSQSTMLRRMHFIDAPVHGLRVRTFARDTLEESSQQTTDESGSVYYASGEAGDFYLGDTLLGTAVLDHQVTPYDLFATSDSEDHRVANVASLLQSLDTTRDLGMITLSEEIIAHFNAAVEIVIAQRDLPLDGDEEDPVIDMTAKGETPIFLQGDDHTIPDTDGLRLSDDEEVEAVIDITLASYNADKVDDEQITKVNKQDAKGNLDAHVSKVMFRKNVSKTASEASAKAKMNLMDIWVDTQKANFKFDTLAADGVTIIEGSDASERGFPISYYRDVVTQEPVTTTDDSGNTVTELVDVYDTEMIGTTTKAKPIVICYADADPDTGAHDVYCAVSMDDGETFKRTNISRSGDQSSIDANGEPFYGHVTKPVFQVRGNKVLVGWVSKYAKGGSPTYSIPETIDVVRTKTTDGEALYTVPTDGKYCVVSGMGNDGSIPVGSVITTLTTTSSTADGDTTTETVLEDPPAEHTDEYSYSAKCMYYEKDIFGVGGPQKLVDYAEEGYPEVGEVPFNAVWVCRGIIPVATDLQGKGCFAKAKSALGLHENQIIWGKPERVTSGNRDAMQLFLGAAKGGGFAIAWQEDPEGTRTGKALGPGDGWTGATTNHKTDIWYSYITWGNLNKPDIYYMQNHDSGNELSGETGNSDGDATDGTQGGGSGTETDTDALSTTPMYSNRMRWLVPMSSPVRVSDNEVLNTTNLQVKLLEEDPDADPDAEPAYIAGLPELDANGKWIPLTSKDSGAGGDNGTTTGTGNSTDEDWTGPTQENNTDDDDDKEKTVGKHQYGYTLPEWALKRNRALQIMADNDEAPPFMEYYRTPCHVGEQTEHYVTGGVTDVVRDDDGYVLSYDVSQVEPDARWSRFTNQKGDEKMVCISDDGRILAGDKGASRPNLFLQTYVYYDEGDVKRTGAWAILAYEETKGMGAGPPEGTSEGGSQGDTDSGNSGDGPAQDGSGDGTGSPHPEPEEVGKNIIYHSFDFRYPPIVSGGHQMNVPETVLIKPDEDDTSTYYYEPLYLGETREDDEGNRTNTGLMLPDALGRGQVLHENSRRPRFIMQGVGLVLPSKCQTPLVMLSKQGRDGQGRPSDIMAQRISLLEKNHPELEGTGTMPFLWDKETFFDSDVKHNSCKKGWNPYAAQYFTCPETTRVKGINPNRLNQTAQPGDADYLPTVFDVDVESSLVDAFTYRTVIDPIMTVGSDGYVTLSPGSEEREVTRCYNPYIEPQNRKQWVFDESKVEVDGDTVVDDGWSYGEITRLTSQNISSVTVLAEKPAGGGSSDSDSSSDSDEEDDNVPKGEDKTLLFTQREANLFDTSYADPRPDARAHRGAIRGDFILAGFSHTPNWGAIRNGNDKYDFYVRRSWDGGASWTTMPVGANYKGKPVPGPGKRPLNQHVDLFKDILSTPTEERRFLDGTDTRDHSAPDSTTVTLNGAIITKEAIEELYANIEGADSVMVYETATSSGSGNDSTSQKDPDSVVADADSDVGGTMIKVVHSYQPDPKKYPHGVFEPAKNISLLQNAKESVIEPRIVGTPGTIKDPETGTWKVKEDKQNPFHIYLAFGTSHNGKPVEVETDEIDEETGMNKTVEERDTAPEDLYFTWTKDFGNTYYSYVHPQNTSSDSKGQNSSLNENEQVIDQNELDQAKPKNEDDGSPGSVAEWLQKGAGYESGEVQIRMTPGGNVLYAAWLEEGENESDIMLRRFITDQFEVPDFTSDE</sequence>
<gene>
    <name evidence="4" type="ORF">KIPB_000941</name>
</gene>
<comment type="caution">
    <text evidence="4">The sequence shown here is derived from an EMBL/GenBank/DDBJ whole genome shotgun (WGS) entry which is preliminary data.</text>
</comment>
<feature type="compositionally biased region" description="Polar residues" evidence="2">
    <location>
        <begin position="2519"/>
        <end position="2529"/>
    </location>
</feature>
<name>A0A9K3CQ12_9EUKA</name>
<feature type="region of interest" description="Disordered" evidence="2">
    <location>
        <begin position="2519"/>
        <end position="2542"/>
    </location>
</feature>
<feature type="chain" id="PRO_5039907223" evidence="3">
    <location>
        <begin position="23"/>
        <end position="2775"/>
    </location>
</feature>
<dbReference type="SUPFAM" id="SSF52058">
    <property type="entry name" value="L domain-like"/>
    <property type="match status" value="1"/>
</dbReference>
<dbReference type="InterPro" id="IPR032675">
    <property type="entry name" value="LRR_dom_sf"/>
</dbReference>
<feature type="compositionally biased region" description="Polar residues" evidence="2">
    <location>
        <begin position="1697"/>
        <end position="1710"/>
    </location>
</feature>
<evidence type="ECO:0000256" key="3">
    <source>
        <dbReference type="SAM" id="SignalP"/>
    </source>
</evidence>
<feature type="compositionally biased region" description="Gly residues" evidence="2">
    <location>
        <begin position="1986"/>
        <end position="2000"/>
    </location>
</feature>
<dbReference type="PANTHER" id="PTHR48059">
    <property type="entry name" value="POLYGALACTURONASE INHIBITOR 1"/>
    <property type="match status" value="1"/>
</dbReference>
<dbReference type="InterPro" id="IPR051848">
    <property type="entry name" value="PGIP"/>
</dbReference>
<keyword evidence="5" id="KW-1185">Reference proteome</keyword>
<accession>A0A9K3CQ12</accession>
<comment type="subcellular location">
    <subcellularLocation>
        <location evidence="1">Cell envelope</location>
    </subcellularLocation>
</comment>
<feature type="region of interest" description="Disordered" evidence="2">
    <location>
        <begin position="969"/>
        <end position="1000"/>
    </location>
</feature>
<dbReference type="EMBL" id="BDIP01000118">
    <property type="protein sequence ID" value="GIQ80183.1"/>
    <property type="molecule type" value="Genomic_DNA"/>
</dbReference>
<keyword evidence="3" id="KW-0732">Signal</keyword>
<feature type="region of interest" description="Disordered" evidence="2">
    <location>
        <begin position="2698"/>
        <end position="2717"/>
    </location>
</feature>
<evidence type="ECO:0000256" key="1">
    <source>
        <dbReference type="ARBA" id="ARBA00004196"/>
    </source>
</evidence>
<feature type="region of interest" description="Disordered" evidence="2">
    <location>
        <begin position="1697"/>
        <end position="1736"/>
    </location>
</feature>
<evidence type="ECO:0000256" key="2">
    <source>
        <dbReference type="SAM" id="MobiDB-lite"/>
    </source>
</evidence>
<feature type="region of interest" description="Disordered" evidence="2">
    <location>
        <begin position="2331"/>
        <end position="2361"/>
    </location>
</feature>
<feature type="compositionally biased region" description="Acidic residues" evidence="2">
    <location>
        <begin position="2343"/>
        <end position="2352"/>
    </location>
</feature>
<feature type="signal peptide" evidence="3">
    <location>
        <begin position="1"/>
        <end position="22"/>
    </location>
</feature>
<feature type="compositionally biased region" description="Gly residues" evidence="2">
    <location>
        <begin position="969"/>
        <end position="991"/>
    </location>
</feature>